<dbReference type="EMBL" id="FP929132">
    <property type="protein sequence ID" value="CBX97770.1"/>
    <property type="molecule type" value="Genomic_DNA"/>
</dbReference>
<accession>E5A2H4</accession>
<evidence type="ECO:0000256" key="1">
    <source>
        <dbReference type="ARBA" id="ARBA00004141"/>
    </source>
</evidence>
<dbReference type="VEuPathDB" id="FungiDB:LEMA_P091790.1"/>
<reference evidence="10" key="1">
    <citation type="journal article" date="2011" name="Nat. Commun.">
        <title>Effector diversification within compartments of the Leptosphaeria maculans genome affected by Repeat-Induced Point mutations.</title>
        <authorList>
            <person name="Rouxel T."/>
            <person name="Grandaubert J."/>
            <person name="Hane J.K."/>
            <person name="Hoede C."/>
            <person name="van de Wouw A.P."/>
            <person name="Couloux A."/>
            <person name="Dominguez V."/>
            <person name="Anthouard V."/>
            <person name="Bally P."/>
            <person name="Bourras S."/>
            <person name="Cozijnsen A.J."/>
            <person name="Ciuffetti L.M."/>
            <person name="Degrave A."/>
            <person name="Dilmaghani A."/>
            <person name="Duret L."/>
            <person name="Fudal I."/>
            <person name="Goodwin S.B."/>
            <person name="Gout L."/>
            <person name="Glaser N."/>
            <person name="Linglin J."/>
            <person name="Kema G.H.J."/>
            <person name="Lapalu N."/>
            <person name="Lawrence C.B."/>
            <person name="May K."/>
            <person name="Meyer M."/>
            <person name="Ollivier B."/>
            <person name="Poulain J."/>
            <person name="Schoch C.L."/>
            <person name="Simon A."/>
            <person name="Spatafora J.W."/>
            <person name="Stachowiak A."/>
            <person name="Turgeon B.G."/>
            <person name="Tyler B.M."/>
            <person name="Vincent D."/>
            <person name="Weissenbach J."/>
            <person name="Amselem J."/>
            <person name="Quesneville H."/>
            <person name="Oliver R.P."/>
            <person name="Wincker P."/>
            <person name="Balesdent M.-H."/>
            <person name="Howlett B.J."/>
        </authorList>
    </citation>
    <scope>NUCLEOTIDE SEQUENCE [LARGE SCALE GENOMIC DNA]</scope>
    <source>
        <strain evidence="10">JN3 / isolate v23.1.3 / race Av1-4-5-6-7-8</strain>
    </source>
</reference>
<feature type="compositionally biased region" description="Polar residues" evidence="6">
    <location>
        <begin position="241"/>
        <end position="255"/>
    </location>
</feature>
<dbReference type="PANTHER" id="PTHR33048:SF158">
    <property type="entry name" value="MEMBRANE PROTEIN PTH11-LIKE, PUTATIVE-RELATED"/>
    <property type="match status" value="1"/>
</dbReference>
<dbReference type="GO" id="GO:0016020">
    <property type="term" value="C:membrane"/>
    <property type="evidence" value="ECO:0007669"/>
    <property type="project" value="UniProtKB-SubCell"/>
</dbReference>
<dbReference type="InterPro" id="IPR049326">
    <property type="entry name" value="Rhodopsin_dom_fungi"/>
</dbReference>
<evidence type="ECO:0000256" key="2">
    <source>
        <dbReference type="ARBA" id="ARBA00022692"/>
    </source>
</evidence>
<keyword evidence="10" id="KW-1185">Reference proteome</keyword>
<dbReference type="PROSITE" id="PS51257">
    <property type="entry name" value="PROKAR_LIPOPROTEIN"/>
    <property type="match status" value="1"/>
</dbReference>
<gene>
    <name evidence="9" type="ORF">LEMA_P091790.1</name>
</gene>
<comment type="similarity">
    <text evidence="5">Belongs to the SAT4 family.</text>
</comment>
<evidence type="ECO:0000313" key="10">
    <source>
        <dbReference type="Proteomes" id="UP000002668"/>
    </source>
</evidence>
<dbReference type="InParanoid" id="E5A2H4"/>
<organism evidence="10">
    <name type="scientific">Leptosphaeria maculans (strain JN3 / isolate v23.1.3 / race Av1-4-5-6-7-8)</name>
    <name type="common">Blackleg fungus</name>
    <name type="synonym">Phoma lingam</name>
    <dbReference type="NCBI Taxonomy" id="985895"/>
    <lineage>
        <taxon>Eukaryota</taxon>
        <taxon>Fungi</taxon>
        <taxon>Dikarya</taxon>
        <taxon>Ascomycota</taxon>
        <taxon>Pezizomycotina</taxon>
        <taxon>Dothideomycetes</taxon>
        <taxon>Pleosporomycetidae</taxon>
        <taxon>Pleosporales</taxon>
        <taxon>Pleosporineae</taxon>
        <taxon>Leptosphaeriaceae</taxon>
        <taxon>Plenodomus</taxon>
        <taxon>Plenodomus lingam/Leptosphaeria maculans species complex</taxon>
    </lineage>
</organism>
<name>E5A2H4_LEPMJ</name>
<evidence type="ECO:0000256" key="4">
    <source>
        <dbReference type="ARBA" id="ARBA00023136"/>
    </source>
</evidence>
<dbReference type="STRING" id="985895.E5A2H4"/>
<feature type="transmembrane region" description="Helical" evidence="7">
    <location>
        <begin position="98"/>
        <end position="125"/>
    </location>
</feature>
<keyword evidence="4 7" id="KW-0472">Membrane</keyword>
<dbReference type="PANTHER" id="PTHR33048">
    <property type="entry name" value="PTH11-LIKE INTEGRAL MEMBRANE PROTEIN (AFU_ORTHOLOGUE AFUA_5G11245)"/>
    <property type="match status" value="1"/>
</dbReference>
<protein>
    <submittedName>
        <fullName evidence="9">Predicted protein</fullName>
    </submittedName>
</protein>
<feature type="transmembrane region" description="Helical" evidence="7">
    <location>
        <begin position="137"/>
        <end position="157"/>
    </location>
</feature>
<feature type="region of interest" description="Disordered" evidence="6">
    <location>
        <begin position="231"/>
        <end position="260"/>
    </location>
</feature>
<evidence type="ECO:0000256" key="5">
    <source>
        <dbReference type="ARBA" id="ARBA00038359"/>
    </source>
</evidence>
<dbReference type="eggNOG" id="ENOG502SPG6">
    <property type="taxonomic scope" value="Eukaryota"/>
</dbReference>
<proteinExistence type="inferred from homology"/>
<comment type="subcellular location">
    <subcellularLocation>
        <location evidence="1">Membrane</location>
        <topology evidence="1">Multi-pass membrane protein</topology>
    </subcellularLocation>
</comment>
<feature type="transmembrane region" description="Helical" evidence="7">
    <location>
        <begin position="59"/>
        <end position="78"/>
    </location>
</feature>
<evidence type="ECO:0000259" key="8">
    <source>
        <dbReference type="Pfam" id="PF20684"/>
    </source>
</evidence>
<dbReference type="HOGENOM" id="CLU_826588_0_0_1"/>
<dbReference type="OrthoDB" id="3897607at2759"/>
<dbReference type="OMA" id="CIPLATF"/>
<dbReference type="InterPro" id="IPR052337">
    <property type="entry name" value="SAT4-like"/>
</dbReference>
<keyword evidence="3 7" id="KW-1133">Transmembrane helix</keyword>
<feature type="domain" description="Rhodopsin" evidence="8">
    <location>
        <begin position="40"/>
        <end position="227"/>
    </location>
</feature>
<feature type="transmembrane region" description="Helical" evidence="7">
    <location>
        <begin position="20"/>
        <end position="38"/>
    </location>
</feature>
<sequence>MCDRQIQYADTLVSPQSQGTILMMLAWFFACLLALCTVTRIIARYKLRRHPQFPVSDDAIVVTAALCALGSTLVISTAVDSGLGKLQCLLDSTDIDRIQVKIFVATILSVLALSIPKCSVLIFFYRVAHSTLQRIGVVTLGCLVLLWTIAVISGTVFQCAMPQPWTIWTGKCIPLATFHITTTIASTILDTTLLLISLQLTWTQTTSYHYKTLASFLLSLRLLTTTTTPTPTITKEPLPSIQASMSHPNLPSRSRWSGDEDELLPEVRLPVAKPRGNKPRRPPRPMTPIYEVRKRTLVISQRSRSRCIPPPSSTACTQAFHLHAALSHPSVPRVVK</sequence>
<dbReference type="Proteomes" id="UP000002668">
    <property type="component" value="Genome"/>
</dbReference>
<evidence type="ECO:0000256" key="3">
    <source>
        <dbReference type="ARBA" id="ARBA00022989"/>
    </source>
</evidence>
<evidence type="ECO:0000256" key="7">
    <source>
        <dbReference type="SAM" id="Phobius"/>
    </source>
</evidence>
<evidence type="ECO:0000256" key="6">
    <source>
        <dbReference type="SAM" id="MobiDB-lite"/>
    </source>
</evidence>
<keyword evidence="2 7" id="KW-0812">Transmembrane</keyword>
<dbReference type="Pfam" id="PF20684">
    <property type="entry name" value="Fung_rhodopsin"/>
    <property type="match status" value="1"/>
</dbReference>
<dbReference type="AlphaFoldDB" id="E5A2H4"/>
<evidence type="ECO:0000313" key="9">
    <source>
        <dbReference type="EMBL" id="CBX97770.1"/>
    </source>
</evidence>